<dbReference type="PANTHER" id="PTHR19328:SF13">
    <property type="entry name" value="HIPL1 PROTEIN"/>
    <property type="match status" value="1"/>
</dbReference>
<protein>
    <submittedName>
        <fullName evidence="3">Putative repeat protein (TIGR03806 family)</fullName>
    </submittedName>
</protein>
<dbReference type="InterPro" id="IPR026444">
    <property type="entry name" value="Secre_tail"/>
</dbReference>
<evidence type="ECO:0000313" key="3">
    <source>
        <dbReference type="EMBL" id="RCW90631.1"/>
    </source>
</evidence>
<gene>
    <name evidence="3" type="ORF">DFQ08_10430</name>
</gene>
<dbReference type="OrthoDB" id="338827at2"/>
<reference evidence="3 4" key="1">
    <citation type="submission" date="2018-07" db="EMBL/GenBank/DDBJ databases">
        <title>Genomic Encyclopedia of Type Strains, Phase III (KMG-III): the genomes of soil and plant-associated and newly described type strains.</title>
        <authorList>
            <person name="Whitman W."/>
        </authorList>
    </citation>
    <scope>NUCLEOTIDE SEQUENCE [LARGE SCALE GENOMIC DNA]</scope>
    <source>
        <strain evidence="3 4">CECT 7958</strain>
    </source>
</reference>
<name>A0A368ZC60_9FLAO</name>
<sequence>MKNSFHKRELGKMWAILKSRKSSIKLGFVILISLLCLAAFPYFNAQGPGLPVQNHGAISPYLNGVFPNQASIDLKIGHRVAYSNLSFNSPIVFKPVPNENRIILAQINGEIYWFENDETTTTKNLLIDLKDDVGVVHDGGFLGLALHPEFNSATNPQNFAFVYYTSENWNSEDEPRPGTHTGQGCYFSESNNEYQGNSIILERLEIDPVTMSVLAGSRTNLIDIRMYGTTHYGGGIEFGNDGFLYLTIGDQASWRRAQNTTDNLSGGALRIDVDKDPTKSHEPIRKKQDVGYAGESSGIEYWIPNDNPFLSPDGSTYEEYYSIGLRNPFRMTKDRVTGDFYIGDVGLNNHEEVNVLTSGANYGWPLYEGFDLRPNGGTCVNLLNNMPHELPLTEFARNDANALAGGFVYRGVEIPDLYGVYVCADYGGGDEIFSVDITTGAYEQISTLGNVISFGEDYNGELYMLRYGNNQKIYKLIEGVDDGYIPMPQLLSDVGVFSNLSTLEVIDGVIPYELYESFWSDGALKKRWIAVPNNDGGLHTGSGEQVDYDEYSDWEFPPGTVIIKHFELKVDDTDPTVTRKIETRFSIVDQLGDWYFLTYNWNDDQLDAVLQTTSLNEPVSIATDNLGGTRTQTWHFPSNSECGTCHNDANKGSLGLKSRYLNTDYDYSTHDPVYGQIGNQLVTWSHLGLLNQSITDADTEYITTNTAIDDPLASIDEKARSYLDLNCAYCHRLDHNNRTDFDLRVFNSLEATQILNTGILTPLNVAPDEKVIFPGDASKSILYHKMNSVSPSIMMPPLSKLAIDQPAVDLIEAWINQLDNDPTTEDNNPNPMSNLALLPSATVVGSVGSGDPGRGTPEEILYDPMTNGYKMYSQYAEYGWPYNYNAGLVDEANGFFLHVEWPNPKFINYMTIGGAYSSQPQPNTMWRVSYLRAGTWHTLDQGQGGWIDGGIYEWGGATQTPILAEAVKVVLYSDGNNDLFSIHLRGRGGNSGVGDANPNNPYYNDVDTEPKATLFQFVPYDVPTIIDNIVVGAQQSPCNTNDNTYTQELVVTYSNPPTTGFLVVNGQDFPITSSPQTVTLTGLMANGEDVEVEAEFSDGYKTNYYSFQTVFTAPENCVDLIVGVDETLLIDSDYTVPSAGTVEILEGGALTITGNLTINGEVILNSISDKYSSLIVEGTSTGTINYKRHVNAYNGITGNDLIAPPVNNQTFGEFSINNNENLYENPNNTAQKLFGPFDEVAGAYLLYDTSNYATTPLEVGLGYRAARDSSDDALMGTTLSFNGTVETGTVTQNISSTSTGYNGWNLVGNPYPSYLDFDLFFNVNNTQLDSGSYQAVYGYDGDETNGWTVWNLATTGQSMAPGQGFFIKSKSGGGQITFTPAMRTGGNSDDFVLGRDANPHIGFLKLKASTAEAQFHTDFYFNANASSQLDPGYDAALYNGYTPDFSLYSHLVDNSTTLPYMIQTLGEMDLANVTIPLGLHASEGENITISILDQDLPESVSVYLEDSLNNTYTLLNEQDYTFTSETNLSGIGRFYLRFEDGVLHLPEHDLDGIAIFANEAERSISIVGPLEAPTQFILYDIHGRVVSHQSLKTNQFEQSIPVHYLSFGVYIVELKSDKGFKRIKKVVLK</sequence>
<proteinExistence type="predicted"/>
<dbReference type="InterPro" id="IPR012938">
    <property type="entry name" value="Glc/Sorbosone_DH"/>
</dbReference>
<dbReference type="EMBL" id="QPJO01000004">
    <property type="protein sequence ID" value="RCW90631.1"/>
    <property type="molecule type" value="Genomic_DNA"/>
</dbReference>
<dbReference type="Gene3D" id="2.120.10.30">
    <property type="entry name" value="TolB, C-terminal domain"/>
    <property type="match status" value="1"/>
</dbReference>
<evidence type="ECO:0000256" key="1">
    <source>
        <dbReference type="ARBA" id="ARBA00022729"/>
    </source>
</evidence>
<feature type="domain" description="Glucose/Sorbosone dehydrogenase" evidence="2">
    <location>
        <begin position="303"/>
        <end position="438"/>
    </location>
</feature>
<evidence type="ECO:0000313" key="4">
    <source>
        <dbReference type="Proteomes" id="UP000253436"/>
    </source>
</evidence>
<organism evidence="3 4">
    <name type="scientific">Winogradskyella arenosi</name>
    <dbReference type="NCBI Taxonomy" id="533325"/>
    <lineage>
        <taxon>Bacteria</taxon>
        <taxon>Pseudomonadati</taxon>
        <taxon>Bacteroidota</taxon>
        <taxon>Flavobacteriia</taxon>
        <taxon>Flavobacteriales</taxon>
        <taxon>Flavobacteriaceae</taxon>
        <taxon>Winogradskyella</taxon>
    </lineage>
</organism>
<accession>A0A368ZC60</accession>
<evidence type="ECO:0000259" key="2">
    <source>
        <dbReference type="Pfam" id="PF07995"/>
    </source>
</evidence>
<dbReference type="RefSeq" id="WP_114310220.1">
    <property type="nucleotide sequence ID" value="NZ_QPJO01000004.1"/>
</dbReference>
<keyword evidence="4" id="KW-1185">Reference proteome</keyword>
<dbReference type="Proteomes" id="UP000253436">
    <property type="component" value="Unassembled WGS sequence"/>
</dbReference>
<dbReference type="InterPro" id="IPR011042">
    <property type="entry name" value="6-blade_b-propeller_TolB-like"/>
</dbReference>
<dbReference type="SUPFAM" id="SSF50952">
    <property type="entry name" value="Soluble quinoprotein glucose dehydrogenase"/>
    <property type="match status" value="1"/>
</dbReference>
<dbReference type="InterPro" id="IPR011041">
    <property type="entry name" value="Quinoprot_gluc/sorb_DH_b-prop"/>
</dbReference>
<dbReference type="Pfam" id="PF07995">
    <property type="entry name" value="GSDH"/>
    <property type="match status" value="2"/>
</dbReference>
<keyword evidence="1" id="KW-0732">Signal</keyword>
<dbReference type="PANTHER" id="PTHR19328">
    <property type="entry name" value="HEDGEHOG-INTERACTING PROTEIN"/>
    <property type="match status" value="1"/>
</dbReference>
<feature type="domain" description="Glucose/Sorbosone dehydrogenase" evidence="2">
    <location>
        <begin position="88"/>
        <end position="285"/>
    </location>
</feature>
<dbReference type="NCBIfam" id="TIGR04183">
    <property type="entry name" value="Por_Secre_tail"/>
    <property type="match status" value="1"/>
</dbReference>
<comment type="caution">
    <text evidence="3">The sequence shown here is derived from an EMBL/GenBank/DDBJ whole genome shotgun (WGS) entry which is preliminary data.</text>
</comment>